<evidence type="ECO:0000313" key="5">
    <source>
        <dbReference type="Proteomes" id="UP000289794"/>
    </source>
</evidence>
<evidence type="ECO:0000313" key="4">
    <source>
        <dbReference type="EMBL" id="QBE98452.1"/>
    </source>
</evidence>
<dbReference type="EMBL" id="CP035945">
    <property type="protein sequence ID" value="QBE98452.1"/>
    <property type="molecule type" value="Genomic_DNA"/>
</dbReference>
<dbReference type="GO" id="GO:0016887">
    <property type="term" value="F:ATP hydrolysis activity"/>
    <property type="evidence" value="ECO:0007669"/>
    <property type="project" value="InterPro"/>
</dbReference>
<feature type="domain" description="ABC transporter" evidence="3">
    <location>
        <begin position="3"/>
        <end position="266"/>
    </location>
</feature>
<dbReference type="NCBIfam" id="NF000355">
    <property type="entry name" value="ribo_prot_ABC_F"/>
    <property type="match status" value="1"/>
</dbReference>
<accession>A0A4P6M230</accession>
<keyword evidence="1" id="KW-0547">Nucleotide-binding</keyword>
<dbReference type="GO" id="GO:0005524">
    <property type="term" value="F:ATP binding"/>
    <property type="evidence" value="ECO:0007669"/>
    <property type="project" value="UniProtKB-KW"/>
</dbReference>
<sequence length="544" mass="62969">MAMKGSKMNLAFGLEVIYEDAEFQVNDHDKVGIVGVNGSGKTTLFRVLLREQELDSGSINTHNARIGYLPQEIAVEDESCTVLEYLQGGRPIGRLEAEMDRIYQKLEQADVSEQGILLTQMEKIQTRLEFFDYYNAESILLDMIDRMQIDIDLLETPLSRLSGGQKSKIAFARVLYSKSEILLLDEPTNHLDAASKEFVTDFLKNYKGLVLIISHDVTFLDQIINKILFINKVTHKISIYDGDYKTYKKKYAEERRLRERIIAQEEKEIRELENFVRRANQASRTNHAIKRMGQERALRLEKKRSRQHSRERVYKRVKMDIHPVRESGDIPLQVENLSFCYPDQPYLYKDLSFQIKRKERFLVVGKNGVGKSTLLKLIMGILIPDAGEVRFHPKTDVAYYAQELEQLDLQKTVFENVQTEGYAVKELRSVLSNFLFYEDDINKKAEVLSPGEKARIALCRILLQKANLLLLDEPTNHLDPETQSIIGKNFDLFEGTIMVVSHNPWFVEQIGINRVLILPAGRVVDYSRELLDYYYGFNNIEEDY</sequence>
<dbReference type="InterPro" id="IPR027417">
    <property type="entry name" value="P-loop_NTPase"/>
</dbReference>
<feature type="domain" description="ABC transporter" evidence="3">
    <location>
        <begin position="332"/>
        <end position="543"/>
    </location>
</feature>
<evidence type="ECO:0000256" key="1">
    <source>
        <dbReference type="ARBA" id="ARBA00022741"/>
    </source>
</evidence>
<dbReference type="SMART" id="SM00382">
    <property type="entry name" value="AAA"/>
    <property type="match status" value="2"/>
</dbReference>
<reference evidence="4 5" key="1">
    <citation type="submission" date="2019-01" db="EMBL/GenBank/DDBJ databases">
        <title>PMF-metabolizing Aryl O-demethylase.</title>
        <authorList>
            <person name="Kim M."/>
        </authorList>
    </citation>
    <scope>NUCLEOTIDE SEQUENCE [LARGE SCALE GENOMIC DNA]</scope>
    <source>
        <strain evidence="4 5">PMF1</strain>
    </source>
</reference>
<dbReference type="Gene3D" id="3.40.50.300">
    <property type="entry name" value="P-loop containing nucleotide triphosphate hydrolases"/>
    <property type="match status" value="2"/>
</dbReference>
<protein>
    <submittedName>
        <fullName evidence="4">Putative ABC transporter ATP-binding protein YbiT</fullName>
    </submittedName>
</protein>
<dbReference type="PANTHER" id="PTHR42855">
    <property type="entry name" value="ABC TRANSPORTER ATP-BINDING SUBUNIT"/>
    <property type="match status" value="1"/>
</dbReference>
<proteinExistence type="predicted"/>
<dbReference type="KEGG" id="bpro:PMF13cell1_04018"/>
<evidence type="ECO:0000259" key="3">
    <source>
        <dbReference type="PROSITE" id="PS50893"/>
    </source>
</evidence>
<dbReference type="Pfam" id="PF00005">
    <property type="entry name" value="ABC_tran"/>
    <property type="match status" value="2"/>
</dbReference>
<dbReference type="PROSITE" id="PS00211">
    <property type="entry name" value="ABC_TRANSPORTER_1"/>
    <property type="match status" value="2"/>
</dbReference>
<dbReference type="PANTHER" id="PTHR42855:SF2">
    <property type="entry name" value="DRUG RESISTANCE ABC TRANSPORTER,ATP-BINDING PROTEIN"/>
    <property type="match status" value="1"/>
</dbReference>
<dbReference type="InterPro" id="IPR051309">
    <property type="entry name" value="ABCF_ATPase"/>
</dbReference>
<dbReference type="SUPFAM" id="SSF52540">
    <property type="entry name" value="P-loop containing nucleoside triphosphate hydrolases"/>
    <property type="match status" value="2"/>
</dbReference>
<dbReference type="PROSITE" id="PS50893">
    <property type="entry name" value="ABC_TRANSPORTER_2"/>
    <property type="match status" value="2"/>
</dbReference>
<keyword evidence="2 4" id="KW-0067">ATP-binding</keyword>
<name>A0A4P6M230_9FIRM</name>
<dbReference type="CDD" id="cd03221">
    <property type="entry name" value="ABCF_EF-3"/>
    <property type="match status" value="2"/>
</dbReference>
<evidence type="ECO:0000256" key="2">
    <source>
        <dbReference type="ARBA" id="ARBA00022840"/>
    </source>
</evidence>
<dbReference type="AlphaFoldDB" id="A0A4P6M230"/>
<dbReference type="InterPro" id="IPR003439">
    <property type="entry name" value="ABC_transporter-like_ATP-bd"/>
</dbReference>
<dbReference type="InterPro" id="IPR017871">
    <property type="entry name" value="ABC_transporter-like_CS"/>
</dbReference>
<organism evidence="4 5">
    <name type="scientific">Blautia producta</name>
    <dbReference type="NCBI Taxonomy" id="33035"/>
    <lineage>
        <taxon>Bacteria</taxon>
        <taxon>Bacillati</taxon>
        <taxon>Bacillota</taxon>
        <taxon>Clostridia</taxon>
        <taxon>Lachnospirales</taxon>
        <taxon>Lachnospiraceae</taxon>
        <taxon>Blautia</taxon>
    </lineage>
</organism>
<dbReference type="InterPro" id="IPR003593">
    <property type="entry name" value="AAA+_ATPase"/>
</dbReference>
<dbReference type="Proteomes" id="UP000289794">
    <property type="component" value="Chromosome"/>
</dbReference>
<dbReference type="FunFam" id="3.40.50.300:FF:000011">
    <property type="entry name" value="Putative ABC transporter ATP-binding component"/>
    <property type="match status" value="1"/>
</dbReference>
<gene>
    <name evidence="4" type="primary">ybiT_3</name>
    <name evidence="4" type="ORF">PMF13cell1_04018</name>
</gene>